<dbReference type="Proteomes" id="UP001058860">
    <property type="component" value="Chromosome"/>
</dbReference>
<keyword evidence="2" id="KW-0472">Membrane</keyword>
<keyword evidence="4" id="KW-1185">Reference proteome</keyword>
<evidence type="ECO:0000256" key="1">
    <source>
        <dbReference type="SAM" id="MobiDB-lite"/>
    </source>
</evidence>
<feature type="compositionally biased region" description="Low complexity" evidence="1">
    <location>
        <begin position="105"/>
        <end position="115"/>
    </location>
</feature>
<keyword evidence="2" id="KW-0812">Transmembrane</keyword>
<dbReference type="RefSeq" id="WP_353866201.1">
    <property type="nucleotide sequence ID" value="NZ_CP088295.1"/>
</dbReference>
<feature type="transmembrane region" description="Helical" evidence="2">
    <location>
        <begin position="17"/>
        <end position="36"/>
    </location>
</feature>
<feature type="compositionally biased region" description="Pro residues" evidence="1">
    <location>
        <begin position="116"/>
        <end position="136"/>
    </location>
</feature>
<feature type="region of interest" description="Disordered" evidence="1">
    <location>
        <begin position="105"/>
        <end position="143"/>
    </location>
</feature>
<keyword evidence="2" id="KW-1133">Transmembrane helix</keyword>
<protein>
    <submittedName>
        <fullName evidence="3">Uncharacterized protein</fullName>
    </submittedName>
</protein>
<proteinExistence type="predicted"/>
<organism evidence="3 4">
    <name type="scientific">Svornostia abyssi</name>
    <dbReference type="NCBI Taxonomy" id="2898438"/>
    <lineage>
        <taxon>Bacteria</taxon>
        <taxon>Bacillati</taxon>
        <taxon>Actinomycetota</taxon>
        <taxon>Thermoleophilia</taxon>
        <taxon>Solirubrobacterales</taxon>
        <taxon>Baekduiaceae</taxon>
        <taxon>Svornostia</taxon>
    </lineage>
</organism>
<dbReference type="EMBL" id="CP088295">
    <property type="protein sequence ID" value="UUY05759.1"/>
    <property type="molecule type" value="Genomic_DNA"/>
</dbReference>
<sequence>MTDPAPKRRPVRPIGALPVWTAVTGAFCVALAGLAFQVRAGDDPALGAAKAPAAQVAATRPPEIVVRRIEQKRVVTHVVPAPKPSAPAASATPVASAPAAATAAPTYVAPAQSAPAPAPAPAAAPAPAPAPAPTPAPAVSRAS</sequence>
<evidence type="ECO:0000313" key="4">
    <source>
        <dbReference type="Proteomes" id="UP001058860"/>
    </source>
</evidence>
<accession>A0ABY5PM37</accession>
<reference evidence="4" key="1">
    <citation type="submission" date="2021-11" db="EMBL/GenBank/DDBJ databases">
        <title>Cultivation dependent microbiological survey of springs from the worlds oldest radium mine currently devoted to the extraction of radon-saturated water.</title>
        <authorList>
            <person name="Kapinusova G."/>
            <person name="Smrhova T."/>
            <person name="Strejcek M."/>
            <person name="Suman J."/>
            <person name="Jani K."/>
            <person name="Pajer P."/>
            <person name="Uhlik O."/>
        </authorList>
    </citation>
    <scope>NUCLEOTIDE SEQUENCE [LARGE SCALE GENOMIC DNA]</scope>
    <source>
        <strain evidence="4">J379</strain>
    </source>
</reference>
<evidence type="ECO:0000313" key="3">
    <source>
        <dbReference type="EMBL" id="UUY05759.1"/>
    </source>
</evidence>
<gene>
    <name evidence="3" type="ORF">LRS13_09635</name>
</gene>
<name>A0ABY5PM37_9ACTN</name>
<evidence type="ECO:0000256" key="2">
    <source>
        <dbReference type="SAM" id="Phobius"/>
    </source>
</evidence>